<dbReference type="EMBL" id="JAVDQH010000008">
    <property type="protein sequence ID" value="MDR6244382.1"/>
    <property type="molecule type" value="Genomic_DNA"/>
</dbReference>
<evidence type="ECO:0000313" key="1">
    <source>
        <dbReference type="EMBL" id="MDR6244382.1"/>
    </source>
</evidence>
<dbReference type="Proteomes" id="UP001185028">
    <property type="component" value="Unassembled WGS sequence"/>
</dbReference>
<organism evidence="1 2">
    <name type="scientific">Paenibacillus hunanensis</name>
    <dbReference type="NCBI Taxonomy" id="539262"/>
    <lineage>
        <taxon>Bacteria</taxon>
        <taxon>Bacillati</taxon>
        <taxon>Bacillota</taxon>
        <taxon>Bacilli</taxon>
        <taxon>Bacillales</taxon>
        <taxon>Paenibacillaceae</taxon>
        <taxon>Paenibacillus</taxon>
    </lineage>
</organism>
<dbReference type="RefSeq" id="WP_188773793.1">
    <property type="nucleotide sequence ID" value="NZ_BMMB01000001.1"/>
</dbReference>
<protein>
    <submittedName>
        <fullName evidence="1">RNase P subunit RPR2</fullName>
    </submittedName>
</protein>
<comment type="caution">
    <text evidence="1">The sequence shown here is derived from an EMBL/GenBank/DDBJ whole genome shotgun (WGS) entry which is preliminary data.</text>
</comment>
<accession>A0ABU1IYN9</accession>
<keyword evidence="2" id="KW-1185">Reference proteome</keyword>
<proteinExistence type="predicted"/>
<name>A0ABU1IYN9_9BACL</name>
<evidence type="ECO:0000313" key="2">
    <source>
        <dbReference type="Proteomes" id="UP001185028"/>
    </source>
</evidence>
<reference evidence="1 2" key="1">
    <citation type="submission" date="2023-07" db="EMBL/GenBank/DDBJ databases">
        <title>Genomic Encyclopedia of Type Strains, Phase IV (KMG-IV): sequencing the most valuable type-strain genomes for metagenomic binning, comparative biology and taxonomic classification.</title>
        <authorList>
            <person name="Goeker M."/>
        </authorList>
    </citation>
    <scope>NUCLEOTIDE SEQUENCE [LARGE SCALE GENOMIC DNA]</scope>
    <source>
        <strain evidence="1 2">DSM 22170</strain>
    </source>
</reference>
<gene>
    <name evidence="1" type="ORF">JOC58_002275</name>
</gene>
<sequence>MKRFVDYGGEPYALSWILPSPEGIAVRCDCGSEGSIRCRDGELIFTCSQCMQKKIYEQEAVYRVSGHCNQCDRWFNEQLHDKRQYTHKIVNYACPHCGTMQAMPVKKRFDGVYYNLGIRDGREPYFGLELYFLSSYRGKPVWAINRAHLNYLLTYIAADQRQRPSYAYTRTASYRLPRYMKDAKNREGMIKLLTRMQNQT</sequence>